<evidence type="ECO:0000313" key="1">
    <source>
        <dbReference type="EMBL" id="EFN68504.1"/>
    </source>
</evidence>
<evidence type="ECO:0008006" key="3">
    <source>
        <dbReference type="Google" id="ProtNLM"/>
    </source>
</evidence>
<dbReference type="InParanoid" id="E2ADI3"/>
<protein>
    <recommendedName>
        <fullName evidence="3">Mos1 transposase HTH domain-containing protein</fullName>
    </recommendedName>
</protein>
<organism evidence="2">
    <name type="scientific">Camponotus floridanus</name>
    <name type="common">Florida carpenter ant</name>
    <dbReference type="NCBI Taxonomy" id="104421"/>
    <lineage>
        <taxon>Eukaryota</taxon>
        <taxon>Metazoa</taxon>
        <taxon>Ecdysozoa</taxon>
        <taxon>Arthropoda</taxon>
        <taxon>Hexapoda</taxon>
        <taxon>Insecta</taxon>
        <taxon>Pterygota</taxon>
        <taxon>Neoptera</taxon>
        <taxon>Endopterygota</taxon>
        <taxon>Hymenoptera</taxon>
        <taxon>Apocrita</taxon>
        <taxon>Aculeata</taxon>
        <taxon>Formicoidea</taxon>
        <taxon>Formicidae</taxon>
        <taxon>Formicinae</taxon>
        <taxon>Camponotus</taxon>
    </lineage>
</organism>
<feature type="non-terminal residue" evidence="1">
    <location>
        <position position="1"/>
    </location>
</feature>
<accession>E2ADI3</accession>
<feature type="non-terminal residue" evidence="1">
    <location>
        <position position="57"/>
    </location>
</feature>
<proteinExistence type="predicted"/>
<keyword evidence="2" id="KW-1185">Reference proteome</keyword>
<evidence type="ECO:0000313" key="2">
    <source>
        <dbReference type="Proteomes" id="UP000000311"/>
    </source>
</evidence>
<reference evidence="1 2" key="1">
    <citation type="journal article" date="2010" name="Science">
        <title>Genomic comparison of the ants Camponotus floridanus and Harpegnathos saltator.</title>
        <authorList>
            <person name="Bonasio R."/>
            <person name="Zhang G."/>
            <person name="Ye C."/>
            <person name="Mutti N.S."/>
            <person name="Fang X."/>
            <person name="Qin N."/>
            <person name="Donahue G."/>
            <person name="Yang P."/>
            <person name="Li Q."/>
            <person name="Li C."/>
            <person name="Zhang P."/>
            <person name="Huang Z."/>
            <person name="Berger S.L."/>
            <person name="Reinberg D."/>
            <person name="Wang J."/>
            <person name="Liebig J."/>
        </authorList>
    </citation>
    <scope>NUCLEOTIDE SEQUENCE [LARGE SCALE GENOMIC DNA]</scope>
    <source>
        <strain evidence="2">C129</strain>
    </source>
</reference>
<dbReference type="EMBL" id="GL438756">
    <property type="protein sequence ID" value="EFN68504.1"/>
    <property type="molecule type" value="Genomic_DNA"/>
</dbReference>
<dbReference type="GO" id="GO:0003676">
    <property type="term" value="F:nucleic acid binding"/>
    <property type="evidence" value="ECO:0007669"/>
    <property type="project" value="InterPro"/>
</dbReference>
<dbReference type="InterPro" id="IPR036397">
    <property type="entry name" value="RNaseH_sf"/>
</dbReference>
<dbReference type="OMA" id="QCCIDAN"/>
<dbReference type="AlphaFoldDB" id="E2ADI3"/>
<gene>
    <name evidence="1" type="ORF">EAG_06384</name>
</gene>
<name>E2ADI3_CAMFO</name>
<dbReference type="Proteomes" id="UP000000311">
    <property type="component" value="Unassembled WGS sequence"/>
</dbReference>
<dbReference type="Gene3D" id="3.30.420.10">
    <property type="entry name" value="Ribonuclease H-like superfamily/Ribonuclease H"/>
    <property type="match status" value="1"/>
</dbReference>
<sequence>KNIVYQEIPTTAENMKQRFIAAYGTISPETLRNVRASAIERFQCCIDANEHHFEHLL</sequence>